<proteinExistence type="predicted"/>
<feature type="region of interest" description="Disordered" evidence="1">
    <location>
        <begin position="26"/>
        <end position="45"/>
    </location>
</feature>
<comment type="caution">
    <text evidence="2">The sequence shown here is derived from an EMBL/GenBank/DDBJ whole genome shotgun (WGS) entry which is preliminary data.</text>
</comment>
<feature type="compositionally biased region" description="Basic and acidic residues" evidence="1">
    <location>
        <begin position="33"/>
        <end position="45"/>
    </location>
</feature>
<feature type="non-terminal residue" evidence="2">
    <location>
        <position position="1"/>
    </location>
</feature>
<dbReference type="PATRIC" id="fig|883126.3.peg.2680"/>
<evidence type="ECO:0000313" key="3">
    <source>
        <dbReference type="Proteomes" id="UP000009874"/>
    </source>
</evidence>
<reference evidence="2 3" key="1">
    <citation type="submission" date="2012-09" db="EMBL/GenBank/DDBJ databases">
        <title>The Genome Sequence of Massilia timonae CCUG 45783.</title>
        <authorList>
            <consortium name="The Broad Institute Genome Sequencing Platform"/>
            <person name="Earl A."/>
            <person name="Ward D."/>
            <person name="Feldgarden M."/>
            <person name="Gevers D."/>
            <person name="Huys G."/>
            <person name="Walker B."/>
            <person name="Young S.K."/>
            <person name="Zeng Q."/>
            <person name="Gargeya S."/>
            <person name="Fitzgerald M."/>
            <person name="Haas B."/>
            <person name="Abouelleil A."/>
            <person name="Alvarado L."/>
            <person name="Arachchi H.M."/>
            <person name="Berlin A.M."/>
            <person name="Chapman S.B."/>
            <person name="Goldberg J."/>
            <person name="Griggs A."/>
            <person name="Gujja S."/>
            <person name="Hansen M."/>
            <person name="Howarth C."/>
            <person name="Imamovic A."/>
            <person name="Larimer J."/>
            <person name="McCowen C."/>
            <person name="Montmayeur A."/>
            <person name="Murphy C."/>
            <person name="Neiman D."/>
            <person name="Pearson M."/>
            <person name="Priest M."/>
            <person name="Roberts A."/>
            <person name="Saif S."/>
            <person name="Shea T."/>
            <person name="Sisk P."/>
            <person name="Sykes S."/>
            <person name="Wortman J."/>
            <person name="Nusbaum C."/>
            <person name="Birren B."/>
        </authorList>
    </citation>
    <scope>NUCLEOTIDE SEQUENCE [LARGE SCALE GENOMIC DNA]</scope>
    <source>
        <strain evidence="2 3">CCUG 45783</strain>
    </source>
</reference>
<dbReference type="HOGENOM" id="CLU_2283401_0_0_4"/>
<organism evidence="2 3">
    <name type="scientific">Massilia timonae CCUG 45783</name>
    <dbReference type="NCBI Taxonomy" id="883126"/>
    <lineage>
        <taxon>Bacteria</taxon>
        <taxon>Pseudomonadati</taxon>
        <taxon>Pseudomonadota</taxon>
        <taxon>Betaproteobacteria</taxon>
        <taxon>Burkholderiales</taxon>
        <taxon>Oxalobacteraceae</taxon>
        <taxon>Telluria group</taxon>
        <taxon>Massilia</taxon>
    </lineage>
</organism>
<dbReference type="Proteomes" id="UP000009874">
    <property type="component" value="Unassembled WGS sequence"/>
</dbReference>
<name>K9DXR5_9BURK</name>
<evidence type="ECO:0000313" key="2">
    <source>
        <dbReference type="EMBL" id="EKU82060.1"/>
    </source>
</evidence>
<accession>K9DXR5</accession>
<keyword evidence="3" id="KW-1185">Reference proteome</keyword>
<dbReference type="AlphaFoldDB" id="K9DXR5"/>
<dbReference type="EMBL" id="AGZI01000032">
    <property type="protein sequence ID" value="EKU82060.1"/>
    <property type="molecule type" value="Genomic_DNA"/>
</dbReference>
<evidence type="ECO:0000256" key="1">
    <source>
        <dbReference type="SAM" id="MobiDB-lite"/>
    </source>
</evidence>
<gene>
    <name evidence="2" type="ORF">HMPREF9710_02654</name>
</gene>
<protein>
    <submittedName>
        <fullName evidence="2">Uncharacterized protein</fullName>
    </submittedName>
</protein>
<sequence length="101" mass="10482">GRVGIGRGHAREVGAGAQLAHHFLGARGARGGADGERPPCGQPDDRLQQSLAVATAAYLAELNRVTLADLIPGSGEAHGDVPGWLATNAWRWRHSALEEGA</sequence>